<feature type="transmembrane region" description="Helical" evidence="1">
    <location>
        <begin position="6"/>
        <end position="25"/>
    </location>
</feature>
<gene>
    <name evidence="2" type="ORF">FTUN_1711</name>
</gene>
<dbReference type="Proteomes" id="UP000503447">
    <property type="component" value="Chromosome"/>
</dbReference>
<keyword evidence="1" id="KW-0812">Transmembrane</keyword>
<evidence type="ECO:0000313" key="3">
    <source>
        <dbReference type="Proteomes" id="UP000503447"/>
    </source>
</evidence>
<dbReference type="EMBL" id="CP053452">
    <property type="protein sequence ID" value="QJW94192.1"/>
    <property type="molecule type" value="Genomic_DNA"/>
</dbReference>
<proteinExistence type="predicted"/>
<evidence type="ECO:0000313" key="2">
    <source>
        <dbReference type="EMBL" id="QJW94192.1"/>
    </source>
</evidence>
<reference evidence="3" key="1">
    <citation type="submission" date="2020-05" db="EMBL/GenBank/DDBJ databases">
        <title>Frigoriglobus tundricola gen. nov., sp. nov., a psychrotolerant cellulolytic planctomycete of the family Gemmataceae with two divergent copies of 16S rRNA gene.</title>
        <authorList>
            <person name="Kulichevskaya I.S."/>
            <person name="Ivanova A.A."/>
            <person name="Naumoff D.G."/>
            <person name="Beletsky A.V."/>
            <person name="Rijpstra W.I.C."/>
            <person name="Sinninghe Damste J.S."/>
            <person name="Mardanov A.V."/>
            <person name="Ravin N.V."/>
            <person name="Dedysh S.N."/>
        </authorList>
    </citation>
    <scope>NUCLEOTIDE SEQUENCE [LARGE SCALE GENOMIC DNA]</scope>
    <source>
        <strain evidence="3">PL17</strain>
    </source>
</reference>
<name>A0A6M5YMN3_9BACT</name>
<dbReference type="AlphaFoldDB" id="A0A6M5YMN3"/>
<accession>A0A6M5YMN3</accession>
<dbReference type="KEGG" id="ftj:FTUN_1711"/>
<organism evidence="2 3">
    <name type="scientific">Frigoriglobus tundricola</name>
    <dbReference type="NCBI Taxonomy" id="2774151"/>
    <lineage>
        <taxon>Bacteria</taxon>
        <taxon>Pseudomonadati</taxon>
        <taxon>Planctomycetota</taxon>
        <taxon>Planctomycetia</taxon>
        <taxon>Gemmatales</taxon>
        <taxon>Gemmataceae</taxon>
        <taxon>Frigoriglobus</taxon>
    </lineage>
</organism>
<keyword evidence="1" id="KW-1133">Transmembrane helix</keyword>
<protein>
    <submittedName>
        <fullName evidence="2">Uncharacterized protein</fullName>
    </submittedName>
</protein>
<keyword evidence="1" id="KW-0472">Membrane</keyword>
<keyword evidence="3" id="KW-1185">Reference proteome</keyword>
<sequence>MSCEFFLLCMMLSPVMLVAMSRIILDRVDKEGKIKGAVAKKAGSTLMWWLFRGL</sequence>
<evidence type="ECO:0000256" key="1">
    <source>
        <dbReference type="SAM" id="Phobius"/>
    </source>
</evidence>